<dbReference type="InterPro" id="IPR029064">
    <property type="entry name" value="Ribosomal_eL30-like_sf"/>
</dbReference>
<dbReference type="SUPFAM" id="SSF55315">
    <property type="entry name" value="L30e-like"/>
    <property type="match status" value="1"/>
</dbReference>
<keyword evidence="4" id="KW-1185">Reference proteome</keyword>
<evidence type="ECO:0000313" key="3">
    <source>
        <dbReference type="EMBL" id="KAG8508130.1"/>
    </source>
</evidence>
<organism evidence="3 4">
    <name type="scientific">Galemys pyrenaicus</name>
    <name type="common">Iberian desman</name>
    <name type="synonym">Pyrenean desman</name>
    <dbReference type="NCBI Taxonomy" id="202257"/>
    <lineage>
        <taxon>Eukaryota</taxon>
        <taxon>Metazoa</taxon>
        <taxon>Chordata</taxon>
        <taxon>Craniata</taxon>
        <taxon>Vertebrata</taxon>
        <taxon>Euteleostomi</taxon>
        <taxon>Mammalia</taxon>
        <taxon>Eutheria</taxon>
        <taxon>Laurasiatheria</taxon>
        <taxon>Eulipotyphla</taxon>
        <taxon>Talpidae</taxon>
        <taxon>Galemys</taxon>
    </lineage>
</organism>
<evidence type="ECO:0000256" key="1">
    <source>
        <dbReference type="ARBA" id="ARBA00022980"/>
    </source>
</evidence>
<dbReference type="InterPro" id="IPR039109">
    <property type="entry name" value="Ribosomal_eL30-like"/>
</dbReference>
<proteinExistence type="predicted"/>
<sequence length="74" mass="8479">ILKMTRQGRAKLAILANNCLALRKSEIEHRRHVVQNCHHGNNIELGTTCEKYWSMHALIQVTDILRRMAEQTGG</sequence>
<dbReference type="PANTHER" id="PTHR11449">
    <property type="entry name" value="RIBOSOMAL PROTEIN L30"/>
    <property type="match status" value="1"/>
</dbReference>
<keyword evidence="1 3" id="KW-0689">Ribosomal protein</keyword>
<reference evidence="3" key="1">
    <citation type="journal article" date="2021" name="Evol. Appl.">
        <title>The genome of the Pyrenean desman and the effects of bottlenecks and inbreeding on the genomic landscape of an endangered species.</title>
        <authorList>
            <person name="Escoda L."/>
            <person name="Castresana J."/>
        </authorList>
    </citation>
    <scope>NUCLEOTIDE SEQUENCE</scope>
    <source>
        <strain evidence="3">IBE-C5619</strain>
    </source>
</reference>
<gene>
    <name evidence="3" type="ORF">J0S82_001632</name>
</gene>
<dbReference type="GO" id="GO:1990904">
    <property type="term" value="C:ribonucleoprotein complex"/>
    <property type="evidence" value="ECO:0007669"/>
    <property type="project" value="UniProtKB-KW"/>
</dbReference>
<feature type="non-terminal residue" evidence="3">
    <location>
        <position position="74"/>
    </location>
</feature>
<protein>
    <submittedName>
        <fullName evidence="3">60S ribosomal protein L30</fullName>
    </submittedName>
</protein>
<dbReference type="OrthoDB" id="1928736at2759"/>
<dbReference type="AlphaFoldDB" id="A0A8J6DHL9"/>
<name>A0A8J6DHL9_GALPY</name>
<dbReference type="Proteomes" id="UP000700334">
    <property type="component" value="Unassembled WGS sequence"/>
</dbReference>
<dbReference type="EMBL" id="JAGFMF010012069">
    <property type="protein sequence ID" value="KAG8508130.1"/>
    <property type="molecule type" value="Genomic_DNA"/>
</dbReference>
<keyword evidence="2" id="KW-0687">Ribonucleoprotein</keyword>
<dbReference type="Gene3D" id="3.30.1330.30">
    <property type="match status" value="1"/>
</dbReference>
<evidence type="ECO:0000313" key="4">
    <source>
        <dbReference type="Proteomes" id="UP000700334"/>
    </source>
</evidence>
<accession>A0A8J6DHL9</accession>
<dbReference type="GO" id="GO:0003723">
    <property type="term" value="F:RNA binding"/>
    <property type="evidence" value="ECO:0007669"/>
    <property type="project" value="InterPro"/>
</dbReference>
<dbReference type="GO" id="GO:0005840">
    <property type="term" value="C:ribosome"/>
    <property type="evidence" value="ECO:0007669"/>
    <property type="project" value="UniProtKB-KW"/>
</dbReference>
<comment type="caution">
    <text evidence="3">The sequence shown here is derived from an EMBL/GenBank/DDBJ whole genome shotgun (WGS) entry which is preliminary data.</text>
</comment>
<evidence type="ECO:0000256" key="2">
    <source>
        <dbReference type="ARBA" id="ARBA00023274"/>
    </source>
</evidence>
<feature type="non-terminal residue" evidence="3">
    <location>
        <position position="1"/>
    </location>
</feature>